<name>A0ABQ5C491_9ASTR</name>
<comment type="caution">
    <text evidence="1">The sequence shown here is derived from an EMBL/GenBank/DDBJ whole genome shotgun (WGS) entry which is preliminary data.</text>
</comment>
<organism evidence="1 2">
    <name type="scientific">Tanacetum coccineum</name>
    <dbReference type="NCBI Taxonomy" id="301880"/>
    <lineage>
        <taxon>Eukaryota</taxon>
        <taxon>Viridiplantae</taxon>
        <taxon>Streptophyta</taxon>
        <taxon>Embryophyta</taxon>
        <taxon>Tracheophyta</taxon>
        <taxon>Spermatophyta</taxon>
        <taxon>Magnoliopsida</taxon>
        <taxon>eudicotyledons</taxon>
        <taxon>Gunneridae</taxon>
        <taxon>Pentapetalae</taxon>
        <taxon>asterids</taxon>
        <taxon>campanulids</taxon>
        <taxon>Asterales</taxon>
        <taxon>Asteraceae</taxon>
        <taxon>Asteroideae</taxon>
        <taxon>Anthemideae</taxon>
        <taxon>Anthemidinae</taxon>
        <taxon>Tanacetum</taxon>
    </lineage>
</organism>
<reference evidence="1" key="2">
    <citation type="submission" date="2022-01" db="EMBL/GenBank/DDBJ databases">
        <authorList>
            <person name="Yamashiro T."/>
            <person name="Shiraishi A."/>
            <person name="Satake H."/>
            <person name="Nakayama K."/>
        </authorList>
    </citation>
    <scope>NUCLEOTIDE SEQUENCE</scope>
</reference>
<evidence type="ECO:0000313" key="1">
    <source>
        <dbReference type="EMBL" id="GJT20833.1"/>
    </source>
</evidence>
<proteinExistence type="predicted"/>
<dbReference type="EMBL" id="BQNB010013838">
    <property type="protein sequence ID" value="GJT20833.1"/>
    <property type="molecule type" value="Genomic_DNA"/>
</dbReference>
<keyword evidence="2" id="KW-1185">Reference proteome</keyword>
<gene>
    <name evidence="1" type="ORF">Tco_0890770</name>
</gene>
<evidence type="ECO:0000313" key="2">
    <source>
        <dbReference type="Proteomes" id="UP001151760"/>
    </source>
</evidence>
<accession>A0ABQ5C491</accession>
<dbReference type="Proteomes" id="UP001151760">
    <property type="component" value="Unassembled WGS sequence"/>
</dbReference>
<sequence>MDVRQKSKKRSGIGFPASRCHSVGGLWEMTKCKSVSRRSTKVDESKLCDIPVVYTKTYTKKEHNLHLKMTFLDAAEEREVSSKGIGSCLETKREGDAYTTRQLEIHERTTRLYVMDLGMKGNVRTLIMEEVLATKYSVYPGVNEAVARHRVHVSSIPDRDGMYIEAEIGESKMIGPELEQETTKTDGQSERTFRTLENRFRACVRNLVVVGILTFCEADIGESKMIRLELEQETTKVVMIKERPKEAKDHQES</sequence>
<protein>
    <submittedName>
        <fullName evidence="1">Uncharacterized protein</fullName>
    </submittedName>
</protein>
<reference evidence="1" key="1">
    <citation type="journal article" date="2022" name="Int. J. Mol. Sci.">
        <title>Draft Genome of Tanacetum Coccineum: Genomic Comparison of Closely Related Tanacetum-Family Plants.</title>
        <authorList>
            <person name="Yamashiro T."/>
            <person name="Shiraishi A."/>
            <person name="Nakayama K."/>
            <person name="Satake H."/>
        </authorList>
    </citation>
    <scope>NUCLEOTIDE SEQUENCE</scope>
</reference>